<gene>
    <name evidence="1" type="ORF">ACFOOG_07760</name>
</gene>
<protein>
    <recommendedName>
        <fullName evidence="3">DUF3015 domain-containing protein</fullName>
    </recommendedName>
</protein>
<name>A0ABV7ZXM1_9GAMM</name>
<dbReference type="EMBL" id="JBHRYR010000003">
    <property type="protein sequence ID" value="MFC3852724.1"/>
    <property type="molecule type" value="Genomic_DNA"/>
</dbReference>
<evidence type="ECO:0000313" key="2">
    <source>
        <dbReference type="Proteomes" id="UP001595617"/>
    </source>
</evidence>
<organism evidence="1 2">
    <name type="scientific">Saccharospirillum mangrovi</name>
    <dbReference type="NCBI Taxonomy" id="2161747"/>
    <lineage>
        <taxon>Bacteria</taxon>
        <taxon>Pseudomonadati</taxon>
        <taxon>Pseudomonadota</taxon>
        <taxon>Gammaproteobacteria</taxon>
        <taxon>Oceanospirillales</taxon>
        <taxon>Saccharospirillaceae</taxon>
        <taxon>Saccharospirillum</taxon>
    </lineage>
</organism>
<comment type="caution">
    <text evidence="1">The sequence shown here is derived from an EMBL/GenBank/DDBJ whole genome shotgun (WGS) entry which is preliminary data.</text>
</comment>
<keyword evidence="2" id="KW-1185">Reference proteome</keyword>
<proteinExistence type="predicted"/>
<accession>A0ABV7ZXM1</accession>
<sequence>MTYSLLTSLQDFHRRLLSMPYRSVQYVSFLVFHTVLLFGVAQAQTPQETYASVANPSISACRVGAPVFKFTELNSPMSRIYWDFMSIDGTQVVPDTLLCHAADIAALRFVHETYDTLEAELATGFGRYSADLLNILSCEPAAQREILSAVRRDFAPIMLADDYAELPAANKSAQLFSVVLRQISEPFSAQCEYS</sequence>
<dbReference type="RefSeq" id="WP_380695207.1">
    <property type="nucleotide sequence ID" value="NZ_JBHRYR010000003.1"/>
</dbReference>
<evidence type="ECO:0008006" key="3">
    <source>
        <dbReference type="Google" id="ProtNLM"/>
    </source>
</evidence>
<dbReference type="Proteomes" id="UP001595617">
    <property type="component" value="Unassembled WGS sequence"/>
</dbReference>
<evidence type="ECO:0000313" key="1">
    <source>
        <dbReference type="EMBL" id="MFC3852724.1"/>
    </source>
</evidence>
<reference evidence="2" key="1">
    <citation type="journal article" date="2019" name="Int. J. Syst. Evol. Microbiol.">
        <title>The Global Catalogue of Microorganisms (GCM) 10K type strain sequencing project: providing services to taxonomists for standard genome sequencing and annotation.</title>
        <authorList>
            <consortium name="The Broad Institute Genomics Platform"/>
            <consortium name="The Broad Institute Genome Sequencing Center for Infectious Disease"/>
            <person name="Wu L."/>
            <person name="Ma J."/>
        </authorList>
    </citation>
    <scope>NUCLEOTIDE SEQUENCE [LARGE SCALE GENOMIC DNA]</scope>
    <source>
        <strain evidence="2">IBRC 10765</strain>
    </source>
</reference>